<protein>
    <submittedName>
        <fullName evidence="4">Stage II sporulation protein E</fullName>
    </submittedName>
</protein>
<dbReference type="eggNOG" id="COG2208">
    <property type="taxonomic scope" value="Bacteria"/>
</dbReference>
<evidence type="ECO:0000313" key="5">
    <source>
        <dbReference type="Proteomes" id="UP000002572"/>
    </source>
</evidence>
<dbReference type="SUPFAM" id="SSF55785">
    <property type="entry name" value="PYP-like sensor domain (PAS domain)"/>
    <property type="match status" value="1"/>
</dbReference>
<proteinExistence type="predicted"/>
<evidence type="ECO:0000256" key="2">
    <source>
        <dbReference type="SAM" id="Coils"/>
    </source>
</evidence>
<dbReference type="Pfam" id="PF13426">
    <property type="entry name" value="PAS_9"/>
    <property type="match status" value="1"/>
</dbReference>
<dbReference type="EMBL" id="CP002432">
    <property type="protein sequence ID" value="ADU65476.1"/>
    <property type="molecule type" value="Genomic_DNA"/>
</dbReference>
<dbReference type="InterPro" id="IPR052016">
    <property type="entry name" value="Bact_Sigma-Reg"/>
</dbReference>
<dbReference type="InterPro" id="IPR035965">
    <property type="entry name" value="PAS-like_dom_sf"/>
</dbReference>
<sequence>MDGQSWLDLFQQTFDMIDEGIFIVQKAGYKIVYANRKAIRIFDLKSKDYIGKNCHYILFNKLTACADCPIDSMYQTMTPQIRHIDYTDHRSFQRNLLCKYSPLDQNYFLLSVLDQTQEKSLISTITSQAKEMKAKNVVLKLRRQELEKKKTFLSSILNGVKDGIMVVDRSYNVEMHNQTLLDVTQMESGFDGVPCYRVYQRNSPCDDCPMFDSFSGKMVSARQVIDRESGDEKNLTVYFSTADNFLIETVRDTTREKRLLTMIKGQQEQLFIANRHLEDANNEITQMFTKLKETYEQLEVAQAHIDEEMRQVEELQQSLLPKALPSNSLYDIASFYTPADKVGGDYYDFIELSNGELGVLVADVSGHGLPAAVIMAMTRVVQRALSYGESSPAATLDKVNSMLCENIYTNDFVTMFYMILSADVAPARYSSAGHNPLLQYCASTGDIIRYTSKGFFLGAFDIGGYEEDTISFAPGDILLLYTDGLVEAMNIRKEQYGYDPVERILQENHGSSAAQIVEILRQSVMEFVDGVPLGDDMTLVVVKINET</sequence>
<dbReference type="STRING" id="653733.Selin_0732"/>
<dbReference type="GO" id="GO:0016791">
    <property type="term" value="F:phosphatase activity"/>
    <property type="evidence" value="ECO:0007669"/>
    <property type="project" value="TreeGrafter"/>
</dbReference>
<dbReference type="Pfam" id="PF07228">
    <property type="entry name" value="SpoIIE"/>
    <property type="match status" value="1"/>
</dbReference>
<dbReference type="AlphaFoldDB" id="E6W1U4"/>
<keyword evidence="2" id="KW-0175">Coiled coil</keyword>
<dbReference type="InterPro" id="IPR036457">
    <property type="entry name" value="PPM-type-like_dom_sf"/>
</dbReference>
<dbReference type="RefSeq" id="WP_013505364.1">
    <property type="nucleotide sequence ID" value="NC_014836.1"/>
</dbReference>
<dbReference type="KEGG" id="din:Selin_0732"/>
<dbReference type="Gene3D" id="3.60.40.10">
    <property type="entry name" value="PPM-type phosphatase domain"/>
    <property type="match status" value="1"/>
</dbReference>
<reference evidence="4 5" key="1">
    <citation type="submission" date="2010-12" db="EMBL/GenBank/DDBJ databases">
        <title>Complete sequence of Desulfurispirillum indicum S5.</title>
        <authorList>
            <consortium name="US DOE Joint Genome Institute"/>
            <person name="Lucas S."/>
            <person name="Copeland A."/>
            <person name="Lapidus A."/>
            <person name="Cheng J.-F."/>
            <person name="Goodwin L."/>
            <person name="Pitluck S."/>
            <person name="Chertkov O."/>
            <person name="Held B."/>
            <person name="Detter J.C."/>
            <person name="Han C."/>
            <person name="Tapia R."/>
            <person name="Land M."/>
            <person name="Hauser L."/>
            <person name="Kyrpides N."/>
            <person name="Ivanova N."/>
            <person name="Mikhailova N."/>
            <person name="Haggblom M."/>
            <person name="Rauschenbach I."/>
            <person name="Bini E."/>
            <person name="Woyke T."/>
        </authorList>
    </citation>
    <scope>NUCLEOTIDE SEQUENCE [LARGE SCALE GENOMIC DNA]</scope>
    <source>
        <strain evidence="5">ATCC BAA-1389 / DSM 22839 / S5</strain>
    </source>
</reference>
<dbReference type="HOGENOM" id="CLU_519465_0_0_0"/>
<dbReference type="SUPFAM" id="SSF81606">
    <property type="entry name" value="PP2C-like"/>
    <property type="match status" value="1"/>
</dbReference>
<dbReference type="Proteomes" id="UP000002572">
    <property type="component" value="Chromosome"/>
</dbReference>
<feature type="domain" description="PAS" evidence="3">
    <location>
        <begin position="10"/>
        <end position="53"/>
    </location>
</feature>
<feature type="coiled-coil region" evidence="2">
    <location>
        <begin position="263"/>
        <end position="318"/>
    </location>
</feature>
<dbReference type="InterPro" id="IPR001932">
    <property type="entry name" value="PPM-type_phosphatase-like_dom"/>
</dbReference>
<accession>E6W1U4</accession>
<keyword evidence="1" id="KW-0378">Hydrolase</keyword>
<evidence type="ECO:0000256" key="1">
    <source>
        <dbReference type="ARBA" id="ARBA00022801"/>
    </source>
</evidence>
<evidence type="ECO:0000313" key="4">
    <source>
        <dbReference type="EMBL" id="ADU65476.1"/>
    </source>
</evidence>
<evidence type="ECO:0000259" key="3">
    <source>
        <dbReference type="PROSITE" id="PS50112"/>
    </source>
</evidence>
<dbReference type="InParanoid" id="E6W1U4"/>
<organism evidence="4 5">
    <name type="scientific">Desulfurispirillum indicum (strain ATCC BAA-1389 / DSM 22839 / S5)</name>
    <dbReference type="NCBI Taxonomy" id="653733"/>
    <lineage>
        <taxon>Bacteria</taxon>
        <taxon>Pseudomonadati</taxon>
        <taxon>Chrysiogenota</taxon>
        <taxon>Chrysiogenia</taxon>
        <taxon>Chrysiogenales</taxon>
        <taxon>Chrysiogenaceae</taxon>
        <taxon>Desulfurispirillum</taxon>
    </lineage>
</organism>
<dbReference type="InterPro" id="IPR000014">
    <property type="entry name" value="PAS"/>
</dbReference>
<name>E6W1U4_DESIS</name>
<gene>
    <name evidence="4" type="ordered locus">Selin_0732</name>
</gene>
<dbReference type="OrthoDB" id="9763484at2"/>
<dbReference type="Gene3D" id="3.30.450.20">
    <property type="entry name" value="PAS domain"/>
    <property type="match status" value="2"/>
</dbReference>
<keyword evidence="5" id="KW-1185">Reference proteome</keyword>
<dbReference type="PANTHER" id="PTHR43156">
    <property type="entry name" value="STAGE II SPORULATION PROTEIN E-RELATED"/>
    <property type="match status" value="1"/>
</dbReference>
<dbReference type="PROSITE" id="PS50112">
    <property type="entry name" value="PAS"/>
    <property type="match status" value="1"/>
</dbReference>
<dbReference type="SMART" id="SM00331">
    <property type="entry name" value="PP2C_SIG"/>
    <property type="match status" value="1"/>
</dbReference>
<dbReference type="PANTHER" id="PTHR43156:SF2">
    <property type="entry name" value="STAGE II SPORULATION PROTEIN E"/>
    <property type="match status" value="1"/>
</dbReference>